<dbReference type="Proteomes" id="UP001586593">
    <property type="component" value="Unassembled WGS sequence"/>
</dbReference>
<feature type="compositionally biased region" description="Acidic residues" evidence="1">
    <location>
        <begin position="72"/>
        <end position="86"/>
    </location>
</feature>
<feature type="region of interest" description="Disordered" evidence="1">
    <location>
        <begin position="291"/>
        <end position="325"/>
    </location>
</feature>
<gene>
    <name evidence="2" type="ORF">VTK73DRAFT_9204</name>
</gene>
<evidence type="ECO:0000256" key="1">
    <source>
        <dbReference type="SAM" id="MobiDB-lite"/>
    </source>
</evidence>
<keyword evidence="3" id="KW-1185">Reference proteome</keyword>
<dbReference type="Pfam" id="PF10294">
    <property type="entry name" value="Methyltransf_16"/>
    <property type="match status" value="1"/>
</dbReference>
<feature type="region of interest" description="Disordered" evidence="1">
    <location>
        <begin position="59"/>
        <end position="86"/>
    </location>
</feature>
<name>A0ABR3XLH2_9PEZI</name>
<comment type="caution">
    <text evidence="2">The sequence shown here is derived from an EMBL/GenBank/DDBJ whole genome shotgun (WGS) entry which is preliminary data.</text>
</comment>
<dbReference type="InterPro" id="IPR029063">
    <property type="entry name" value="SAM-dependent_MTases_sf"/>
</dbReference>
<dbReference type="CDD" id="cd02440">
    <property type="entry name" value="AdoMet_MTases"/>
    <property type="match status" value="1"/>
</dbReference>
<sequence length="452" mass="48484">MRAVPQGLLPPSLSLLPAAKLTEEQVFAALRNLCAIYCPLPVSLAFKLGPQTNELRATEAPSLADSGYASGAEDDGDGEGTNEDGDFTIGVHSAASIYTDAFERSVAERWLTSFLARAHELPCFAADDSARQRAVDQACCVLESLYASAADRDHRRREEEEAVGFPREFSFHLRLPKGGSGQEPEMVPLEIRLNDGLAGANSEDPDDVGLQSWGAAIVLSELLCATPDRFGFTARSASLSPRSPARIVELGAGTGLVSLVLAAALPHLGLGSSTVVATDYHPAVLANLQSNIANNNQESRPRPSVSDSEGRNDNSRDSNNCHATPLRVETAPLDWSHPESSLGHPPLHTPADILVATDVVYAAEHAEWLRGCAGKLLAPDGVFWLLVTVRPNGRFSGISETVEAVFAPNRDGDGNAGRERRLVILGTEWIDKKRGIGRGDESGYKMYRIGWT</sequence>
<dbReference type="PANTHER" id="PTHR14614:SF147">
    <property type="entry name" value="S-ADENOSYLMETHIONINE-DEPENDENT METHYLTRANSFERASE OF THE SEVEN BETA-STRAND FAMILY"/>
    <property type="match status" value="1"/>
</dbReference>
<accession>A0ABR3XLH2</accession>
<dbReference type="EMBL" id="JAZHXJ010000074">
    <property type="protein sequence ID" value="KAL1876827.1"/>
    <property type="molecule type" value="Genomic_DNA"/>
</dbReference>
<dbReference type="InterPro" id="IPR019410">
    <property type="entry name" value="Methyltransf_16"/>
</dbReference>
<evidence type="ECO:0000313" key="2">
    <source>
        <dbReference type="EMBL" id="KAL1876827.1"/>
    </source>
</evidence>
<organism evidence="2 3">
    <name type="scientific">Phialemonium thermophilum</name>
    <dbReference type="NCBI Taxonomy" id="223376"/>
    <lineage>
        <taxon>Eukaryota</taxon>
        <taxon>Fungi</taxon>
        <taxon>Dikarya</taxon>
        <taxon>Ascomycota</taxon>
        <taxon>Pezizomycotina</taxon>
        <taxon>Sordariomycetes</taxon>
        <taxon>Sordariomycetidae</taxon>
        <taxon>Cephalothecales</taxon>
        <taxon>Cephalothecaceae</taxon>
        <taxon>Phialemonium</taxon>
    </lineage>
</organism>
<reference evidence="2 3" key="1">
    <citation type="journal article" date="2024" name="Commun. Biol.">
        <title>Comparative genomic analysis of thermophilic fungi reveals convergent evolutionary adaptations and gene losses.</title>
        <authorList>
            <person name="Steindorff A.S."/>
            <person name="Aguilar-Pontes M.V."/>
            <person name="Robinson A.J."/>
            <person name="Andreopoulos B."/>
            <person name="LaButti K."/>
            <person name="Kuo A."/>
            <person name="Mondo S."/>
            <person name="Riley R."/>
            <person name="Otillar R."/>
            <person name="Haridas S."/>
            <person name="Lipzen A."/>
            <person name="Grimwood J."/>
            <person name="Schmutz J."/>
            <person name="Clum A."/>
            <person name="Reid I.D."/>
            <person name="Moisan M.C."/>
            <person name="Butler G."/>
            <person name="Nguyen T.T.M."/>
            <person name="Dewar K."/>
            <person name="Conant G."/>
            <person name="Drula E."/>
            <person name="Henrissat B."/>
            <person name="Hansel C."/>
            <person name="Singer S."/>
            <person name="Hutchinson M.I."/>
            <person name="de Vries R.P."/>
            <person name="Natvig D.O."/>
            <person name="Powell A.J."/>
            <person name="Tsang A."/>
            <person name="Grigoriev I.V."/>
        </authorList>
    </citation>
    <scope>NUCLEOTIDE SEQUENCE [LARGE SCALE GENOMIC DNA]</scope>
    <source>
        <strain evidence="2 3">ATCC 24622</strain>
    </source>
</reference>
<evidence type="ECO:0008006" key="4">
    <source>
        <dbReference type="Google" id="ProtNLM"/>
    </source>
</evidence>
<dbReference type="Gene3D" id="3.40.50.150">
    <property type="entry name" value="Vaccinia Virus protein VP39"/>
    <property type="match status" value="1"/>
</dbReference>
<evidence type="ECO:0000313" key="3">
    <source>
        <dbReference type="Proteomes" id="UP001586593"/>
    </source>
</evidence>
<dbReference type="SUPFAM" id="SSF53335">
    <property type="entry name" value="S-adenosyl-L-methionine-dependent methyltransferases"/>
    <property type="match status" value="1"/>
</dbReference>
<protein>
    <recommendedName>
        <fullName evidence="4">S-adenosylmethionine-dependent methyltransferase</fullName>
    </recommendedName>
</protein>
<proteinExistence type="predicted"/>
<dbReference type="PANTHER" id="PTHR14614">
    <property type="entry name" value="HEPATOCELLULAR CARCINOMA-ASSOCIATED ANTIGEN"/>
    <property type="match status" value="1"/>
</dbReference>